<dbReference type="EMBL" id="LN483074">
    <property type="protein sequence ID" value="CEA02629.1"/>
    <property type="molecule type" value="Genomic_DNA"/>
</dbReference>
<proteinExistence type="predicted"/>
<sequence>MAENKDHYNYVEHGTVDFKDLPPLDHETSEIMHDELRTGVSLTVFYFVLIFSIPVMNWYFPAFAFKPIWGGMTITWFVTSVVMMAMAFIIAYVHTKLYEKRLAKYDHD</sequence>
<accession>A0A078M8S1</accession>
<protein>
    <recommendedName>
        <fullName evidence="3">Inner membrane protein YjcH</fullName>
    </recommendedName>
</protein>
<name>A0A078M8S1_9BACL</name>
<keyword evidence="1" id="KW-1133">Transmembrane helix</keyword>
<organism evidence="2">
    <name type="scientific">Metalysinibacillus saudimassiliensis</name>
    <dbReference type="NCBI Taxonomy" id="1461583"/>
    <lineage>
        <taxon>Bacteria</taxon>
        <taxon>Bacillati</taxon>
        <taxon>Bacillota</taxon>
        <taxon>Bacilli</taxon>
        <taxon>Bacillales</taxon>
        <taxon>Caryophanaceae</taxon>
        <taxon>Metalysinibacillus</taxon>
    </lineage>
</organism>
<dbReference type="HOGENOM" id="CLU_2045000_0_0_9"/>
<reference evidence="2" key="1">
    <citation type="submission" date="2014-07" db="EMBL/GenBank/DDBJ databases">
        <authorList>
            <person name="Urmite Genomes Urmite Genomes"/>
        </authorList>
    </citation>
    <scope>NUCLEOTIDE SEQUENCE</scope>
    <source>
        <strain evidence="2">13S34_air</strain>
    </source>
</reference>
<keyword evidence="1" id="KW-0472">Membrane</keyword>
<dbReference type="PATRIC" id="fig|1461583.4.peg.1280"/>
<feature type="transmembrane region" description="Helical" evidence="1">
    <location>
        <begin position="72"/>
        <end position="93"/>
    </location>
</feature>
<feature type="transmembrane region" description="Helical" evidence="1">
    <location>
        <begin position="39"/>
        <end position="60"/>
    </location>
</feature>
<gene>
    <name evidence="2" type="ORF">BN1050_01322</name>
</gene>
<keyword evidence="1" id="KW-0812">Transmembrane</keyword>
<dbReference type="AlphaFoldDB" id="A0A078M8S1"/>
<evidence type="ECO:0008006" key="3">
    <source>
        <dbReference type="Google" id="ProtNLM"/>
    </source>
</evidence>
<evidence type="ECO:0000256" key="1">
    <source>
        <dbReference type="SAM" id="Phobius"/>
    </source>
</evidence>
<evidence type="ECO:0000313" key="2">
    <source>
        <dbReference type="EMBL" id="CEA02629.1"/>
    </source>
</evidence>